<keyword evidence="2" id="KW-1185">Reference proteome</keyword>
<dbReference type="Proteomes" id="UP000198925">
    <property type="component" value="Unassembled WGS sequence"/>
</dbReference>
<reference evidence="1 2" key="1">
    <citation type="submission" date="2016-10" db="EMBL/GenBank/DDBJ databases">
        <authorList>
            <person name="de Groot N.N."/>
        </authorList>
    </citation>
    <scope>NUCLEOTIDE SEQUENCE [LARGE SCALE GENOMIC DNA]</scope>
    <source>
        <strain evidence="1 2">CPCC 100156</strain>
    </source>
</reference>
<dbReference type="RefSeq" id="WP_143018113.1">
    <property type="nucleotide sequence ID" value="NZ_FMZX01000005.1"/>
</dbReference>
<dbReference type="STRING" id="938405.SAMN02927895_02444"/>
<accession>A0A1G6SQK5</accession>
<evidence type="ECO:0000313" key="1">
    <source>
        <dbReference type="EMBL" id="SDD19119.1"/>
    </source>
</evidence>
<name>A0A1G6SQK5_9PROT</name>
<protein>
    <submittedName>
        <fullName evidence="1">Uncharacterized protein</fullName>
    </submittedName>
</protein>
<gene>
    <name evidence="1" type="ORF">SAMN04487779_1005118</name>
</gene>
<proteinExistence type="predicted"/>
<dbReference type="EMBL" id="FMZX01000005">
    <property type="protein sequence ID" value="SDD19119.1"/>
    <property type="molecule type" value="Genomic_DNA"/>
</dbReference>
<sequence length="78" mass="7916">MPRDRVMPAAEAGFQAAIDHYCAAFGRDALPCLFAARGGAEPIAAAMLAHAVTARRPLAYAAIAEALGAPPPPMSGAL</sequence>
<evidence type="ECO:0000313" key="2">
    <source>
        <dbReference type="Proteomes" id="UP000198925"/>
    </source>
</evidence>
<organism evidence="1 2">
    <name type="scientific">Belnapia rosea</name>
    <dbReference type="NCBI Taxonomy" id="938405"/>
    <lineage>
        <taxon>Bacteria</taxon>
        <taxon>Pseudomonadati</taxon>
        <taxon>Pseudomonadota</taxon>
        <taxon>Alphaproteobacteria</taxon>
        <taxon>Acetobacterales</taxon>
        <taxon>Roseomonadaceae</taxon>
        <taxon>Belnapia</taxon>
    </lineage>
</organism>
<dbReference type="AlphaFoldDB" id="A0A1G6SQK5"/>